<proteinExistence type="inferred from homology"/>
<accession>G7E168</accession>
<feature type="transmembrane region" description="Helical" evidence="10">
    <location>
        <begin position="323"/>
        <end position="347"/>
    </location>
</feature>
<feature type="transmembrane region" description="Helical" evidence="10">
    <location>
        <begin position="367"/>
        <end position="386"/>
    </location>
</feature>
<evidence type="ECO:0000256" key="7">
    <source>
        <dbReference type="ARBA" id="ARBA00023288"/>
    </source>
</evidence>
<keyword evidence="3 10" id="KW-0812">Transmembrane</keyword>
<evidence type="ECO:0000256" key="2">
    <source>
        <dbReference type="ARBA" id="ARBA00022679"/>
    </source>
</evidence>
<gene>
    <name evidence="13" type="primary">Mo03247</name>
    <name evidence="13" type="ORF">E5Q_03247</name>
</gene>
<dbReference type="PROSITE" id="PS50216">
    <property type="entry name" value="DHHC"/>
    <property type="match status" value="1"/>
</dbReference>
<feature type="region of interest" description="Disordered" evidence="11">
    <location>
        <begin position="597"/>
        <end position="616"/>
    </location>
</feature>
<evidence type="ECO:0000313" key="13">
    <source>
        <dbReference type="EMBL" id="GAA96578.1"/>
    </source>
</evidence>
<protein>
    <recommendedName>
        <fullName evidence="10">Palmitoyltransferase</fullName>
        <ecNumber evidence="10">2.3.1.225</ecNumber>
    </recommendedName>
</protein>
<comment type="domain">
    <text evidence="10">The DHHC domain is required for palmitoyltransferase activity.</text>
</comment>
<keyword evidence="6" id="KW-0564">Palmitate</keyword>
<feature type="compositionally biased region" description="Polar residues" evidence="11">
    <location>
        <begin position="42"/>
        <end position="51"/>
    </location>
</feature>
<comment type="catalytic activity">
    <reaction evidence="9 10">
        <text>L-cysteinyl-[protein] + hexadecanoyl-CoA = S-hexadecanoyl-L-cysteinyl-[protein] + CoA</text>
        <dbReference type="Rhea" id="RHEA:36683"/>
        <dbReference type="Rhea" id="RHEA-COMP:10131"/>
        <dbReference type="Rhea" id="RHEA-COMP:11032"/>
        <dbReference type="ChEBI" id="CHEBI:29950"/>
        <dbReference type="ChEBI" id="CHEBI:57287"/>
        <dbReference type="ChEBI" id="CHEBI:57379"/>
        <dbReference type="ChEBI" id="CHEBI:74151"/>
        <dbReference type="EC" id="2.3.1.225"/>
    </reaction>
</comment>
<evidence type="ECO:0000256" key="10">
    <source>
        <dbReference type="RuleBase" id="RU079119"/>
    </source>
</evidence>
<evidence type="ECO:0000256" key="11">
    <source>
        <dbReference type="SAM" id="MobiDB-lite"/>
    </source>
</evidence>
<dbReference type="Proteomes" id="UP000009131">
    <property type="component" value="Unassembled WGS sequence"/>
</dbReference>
<dbReference type="GO" id="GO:0005783">
    <property type="term" value="C:endoplasmic reticulum"/>
    <property type="evidence" value="ECO:0007669"/>
    <property type="project" value="TreeGrafter"/>
</dbReference>
<dbReference type="Pfam" id="PF01529">
    <property type="entry name" value="DHHC"/>
    <property type="match status" value="1"/>
</dbReference>
<evidence type="ECO:0000256" key="8">
    <source>
        <dbReference type="ARBA" id="ARBA00023315"/>
    </source>
</evidence>
<evidence type="ECO:0000256" key="5">
    <source>
        <dbReference type="ARBA" id="ARBA00023136"/>
    </source>
</evidence>
<keyword evidence="8 10" id="KW-0012">Acyltransferase</keyword>
<keyword evidence="14" id="KW-1185">Reference proteome</keyword>
<dbReference type="PANTHER" id="PTHR22883">
    <property type="entry name" value="ZINC FINGER DHHC DOMAIN CONTAINING PROTEIN"/>
    <property type="match status" value="1"/>
</dbReference>
<feature type="compositionally biased region" description="Basic and acidic residues" evidence="11">
    <location>
        <begin position="11"/>
        <end position="24"/>
    </location>
</feature>
<dbReference type="EMBL" id="BABT02000102">
    <property type="protein sequence ID" value="GAA96578.1"/>
    <property type="molecule type" value="Genomic_DNA"/>
</dbReference>
<dbReference type="OrthoDB" id="9909019at2759"/>
<dbReference type="HOGENOM" id="CLU_444815_0_0_1"/>
<dbReference type="GO" id="GO:0019706">
    <property type="term" value="F:protein-cysteine S-palmitoyltransferase activity"/>
    <property type="evidence" value="ECO:0007669"/>
    <property type="project" value="UniProtKB-EC"/>
</dbReference>
<dbReference type="EC" id="2.3.1.225" evidence="10"/>
<dbReference type="InterPro" id="IPR001594">
    <property type="entry name" value="Palmitoyltrfase_DHHC"/>
</dbReference>
<dbReference type="InParanoid" id="G7E168"/>
<evidence type="ECO:0000256" key="6">
    <source>
        <dbReference type="ARBA" id="ARBA00023139"/>
    </source>
</evidence>
<dbReference type="PANTHER" id="PTHR22883:SF488">
    <property type="entry name" value="PALMITOYLTRANSFERASE"/>
    <property type="match status" value="1"/>
</dbReference>
<organism evidence="13 14">
    <name type="scientific">Mixia osmundae (strain CBS 9802 / IAM 14324 / JCM 22182 / KY 12970)</name>
    <dbReference type="NCBI Taxonomy" id="764103"/>
    <lineage>
        <taxon>Eukaryota</taxon>
        <taxon>Fungi</taxon>
        <taxon>Dikarya</taxon>
        <taxon>Basidiomycota</taxon>
        <taxon>Pucciniomycotina</taxon>
        <taxon>Mixiomycetes</taxon>
        <taxon>Mixiales</taxon>
        <taxon>Mixiaceae</taxon>
        <taxon>Mixia</taxon>
    </lineage>
</organism>
<keyword evidence="2 10" id="KW-0808">Transferase</keyword>
<keyword evidence="5 10" id="KW-0472">Membrane</keyword>
<evidence type="ECO:0000256" key="1">
    <source>
        <dbReference type="ARBA" id="ARBA00004141"/>
    </source>
</evidence>
<keyword evidence="4 10" id="KW-1133">Transmembrane helix</keyword>
<dbReference type="GO" id="GO:0016020">
    <property type="term" value="C:membrane"/>
    <property type="evidence" value="ECO:0007669"/>
    <property type="project" value="UniProtKB-SubCell"/>
</dbReference>
<dbReference type="GO" id="GO:0006612">
    <property type="term" value="P:protein targeting to membrane"/>
    <property type="evidence" value="ECO:0007669"/>
    <property type="project" value="TreeGrafter"/>
</dbReference>
<feature type="domain" description="Palmitoyltransferase DHHC" evidence="12">
    <location>
        <begin position="436"/>
        <end position="565"/>
    </location>
</feature>
<dbReference type="STRING" id="764103.G7E168"/>
<feature type="transmembrane region" description="Helical" evidence="10">
    <location>
        <begin position="482"/>
        <end position="506"/>
    </location>
</feature>
<comment type="caution">
    <text evidence="13">The sequence shown here is derived from an EMBL/GenBank/DDBJ whole genome shotgun (WGS) entry which is preliminary data.</text>
</comment>
<dbReference type="eggNOG" id="KOG1311">
    <property type="taxonomic scope" value="Eukaryota"/>
</dbReference>
<dbReference type="GO" id="GO:0005794">
    <property type="term" value="C:Golgi apparatus"/>
    <property type="evidence" value="ECO:0007669"/>
    <property type="project" value="TreeGrafter"/>
</dbReference>
<evidence type="ECO:0000256" key="4">
    <source>
        <dbReference type="ARBA" id="ARBA00022989"/>
    </source>
</evidence>
<feature type="region of interest" description="Disordered" evidence="11">
    <location>
        <begin position="1"/>
        <end position="104"/>
    </location>
</feature>
<dbReference type="InterPro" id="IPR039859">
    <property type="entry name" value="PFA4/ZDH16/20/ERF2-like"/>
</dbReference>
<comment type="similarity">
    <text evidence="10">Belongs to the DHHC palmitoyltransferase family.</text>
</comment>
<feature type="region of interest" description="Disordered" evidence="11">
    <location>
        <begin position="250"/>
        <end position="273"/>
    </location>
</feature>
<feature type="transmembrane region" description="Helical" evidence="10">
    <location>
        <begin position="526"/>
        <end position="549"/>
    </location>
</feature>
<dbReference type="RefSeq" id="XP_014567172.1">
    <property type="nucleotide sequence ID" value="XM_014711686.1"/>
</dbReference>
<reference evidence="13 14" key="2">
    <citation type="journal article" date="2012" name="Open Biol.">
        <title>Characteristics of nucleosomes and linker DNA regions on the genome of the basidiomycete Mixia osmundae revealed by mono- and dinucleosome mapping.</title>
        <authorList>
            <person name="Nishida H."/>
            <person name="Kondo S."/>
            <person name="Matsumoto T."/>
            <person name="Suzuki Y."/>
            <person name="Yoshikawa H."/>
            <person name="Taylor T.D."/>
            <person name="Sugiyama J."/>
        </authorList>
    </citation>
    <scope>NUCLEOTIDE SEQUENCE [LARGE SCALE GENOMIC DNA]</scope>
    <source>
        <strain evidence="14">CBS 9802 / IAM 14324 / JCM 22182 / KY 12970</strain>
    </source>
</reference>
<evidence type="ECO:0000256" key="3">
    <source>
        <dbReference type="ARBA" id="ARBA00022692"/>
    </source>
</evidence>
<evidence type="ECO:0000313" key="14">
    <source>
        <dbReference type="Proteomes" id="UP000009131"/>
    </source>
</evidence>
<name>G7E168_MIXOS</name>
<evidence type="ECO:0000259" key="12">
    <source>
        <dbReference type="Pfam" id="PF01529"/>
    </source>
</evidence>
<dbReference type="FunCoup" id="G7E168">
    <property type="interactions" value="187"/>
</dbReference>
<evidence type="ECO:0000256" key="9">
    <source>
        <dbReference type="ARBA" id="ARBA00048048"/>
    </source>
</evidence>
<comment type="subcellular location">
    <subcellularLocation>
        <location evidence="1">Membrane</location>
        <topology evidence="1">Multi-pass membrane protein</topology>
    </subcellularLocation>
</comment>
<sequence length="616" mass="67601">MAQSEASQLRLADRPTRVVRRVSDDPFSASRATQPEGHEPAQTLSPVSAESTSDRPDISRSNSALSITRRLYGLPDPDEPKTTSSRPISPIQAEPAVALPPPISSRTKGVLARLGSGRSARHTSGVPSTVFQYARKPVAEQGKDLPLGTGQAVPTDLTPIPASVPPSAISLSSSLARPVIYDTPRASDRTYQIAIDEALTLPDAKPASPIASIALASDDDHRQAIAPGSSEHGLARSLASWPDELPQATAHTDATGAKRYSFSEPPRANKAKSWLPALRRTRDSDDIEKQTSRGPRLRNAHLHQGNNLFFCGGRLMTSDDSPWAFLGAIAVVIILPALFLIFEASWLWNDYGVWPGSFPSGGGKAALILYAYLVLMAWASMARAAFSDPGIILRNLNEPEVTRIATEPGSKDDIGGGFAERPIPRWLQVKDSQVMSKWCETCGTYRPPRTSHCRLCGNCCERTDHHCTFLNNCIGYRNYMPFMAFLCTAVLASLWMFAFSVTHLWQLHREQVAIASNSNFLSTWQAIGTFIVTIWSFGFAVPITLLFLYHLRLIWLGRTTIEMLRRQDTDPFRAGSRLDNFVHALFRPMTLPSALAAHRPAQTDPRADNPAFKQSQ</sequence>
<keyword evidence="7" id="KW-0449">Lipoprotein</keyword>
<reference evidence="13 14" key="1">
    <citation type="journal article" date="2011" name="J. Gen. Appl. Microbiol.">
        <title>Draft genome sequencing of the enigmatic basidiomycete Mixia osmundae.</title>
        <authorList>
            <person name="Nishida H."/>
            <person name="Nagatsuka Y."/>
            <person name="Sugiyama J."/>
        </authorList>
    </citation>
    <scope>NUCLEOTIDE SEQUENCE [LARGE SCALE GENOMIC DNA]</scope>
    <source>
        <strain evidence="14">CBS 9802 / IAM 14324 / JCM 22182 / KY 12970</strain>
    </source>
</reference>
<dbReference type="AlphaFoldDB" id="G7E168"/>